<dbReference type="RefSeq" id="WP_109761602.1">
    <property type="nucleotide sequence ID" value="NZ_QGGU01000001.1"/>
</dbReference>
<dbReference type="PANTHER" id="PTHR43297:SF4">
    <property type="entry name" value="PUTRESCINE EXPORT SYSTEM ATP-BINDING PROTEIN SAPD"/>
    <property type="match status" value="1"/>
</dbReference>
<dbReference type="FunFam" id="3.40.50.300:FF:000016">
    <property type="entry name" value="Oligopeptide ABC transporter ATP-binding component"/>
    <property type="match status" value="1"/>
</dbReference>
<evidence type="ECO:0000259" key="9">
    <source>
        <dbReference type="PROSITE" id="PS50893"/>
    </source>
</evidence>
<accession>A0A316G109</accession>
<comment type="similarity">
    <text evidence="2">Belongs to the ABC transporter superfamily.</text>
</comment>
<evidence type="ECO:0000313" key="10">
    <source>
        <dbReference type="EMBL" id="PWK54488.1"/>
    </source>
</evidence>
<keyword evidence="4" id="KW-1003">Cell membrane</keyword>
<dbReference type="OrthoDB" id="9784450at2"/>
<evidence type="ECO:0000256" key="4">
    <source>
        <dbReference type="ARBA" id="ARBA00022475"/>
    </source>
</evidence>
<reference evidence="10 11" key="1">
    <citation type="submission" date="2018-05" db="EMBL/GenBank/DDBJ databases">
        <title>Genomic Encyclopedia of Type Strains, Phase IV (KMG-IV): sequencing the most valuable type-strain genomes for metagenomic binning, comparative biology and taxonomic classification.</title>
        <authorList>
            <person name="Goeker M."/>
        </authorList>
    </citation>
    <scope>NUCLEOTIDE SEQUENCE [LARGE SCALE GENOMIC DNA]</scope>
    <source>
        <strain evidence="10 11">DSM 25350</strain>
    </source>
</reference>
<dbReference type="SMART" id="SM00382">
    <property type="entry name" value="AAA"/>
    <property type="match status" value="1"/>
</dbReference>
<evidence type="ECO:0000256" key="5">
    <source>
        <dbReference type="ARBA" id="ARBA00022519"/>
    </source>
</evidence>
<name>A0A316G109_9GAMM</name>
<evidence type="ECO:0000256" key="8">
    <source>
        <dbReference type="ARBA" id="ARBA00023136"/>
    </source>
</evidence>
<dbReference type="GO" id="GO:0016887">
    <property type="term" value="F:ATP hydrolysis activity"/>
    <property type="evidence" value="ECO:0007669"/>
    <property type="project" value="InterPro"/>
</dbReference>
<dbReference type="NCBIfam" id="TIGR01727">
    <property type="entry name" value="oligo_HPY"/>
    <property type="match status" value="1"/>
</dbReference>
<keyword evidence="5" id="KW-0997">Cell inner membrane</keyword>
<evidence type="ECO:0000256" key="7">
    <source>
        <dbReference type="ARBA" id="ARBA00022840"/>
    </source>
</evidence>
<dbReference type="GO" id="GO:0005886">
    <property type="term" value="C:plasma membrane"/>
    <property type="evidence" value="ECO:0007669"/>
    <property type="project" value="UniProtKB-SubCell"/>
</dbReference>
<comment type="subcellular location">
    <subcellularLocation>
        <location evidence="1">Cell inner membrane</location>
        <topology evidence="1">Peripheral membrane protein</topology>
    </subcellularLocation>
</comment>
<keyword evidence="11" id="KW-1185">Reference proteome</keyword>
<dbReference type="Gene3D" id="3.40.50.300">
    <property type="entry name" value="P-loop containing nucleotide triphosphate hydrolases"/>
    <property type="match status" value="1"/>
</dbReference>
<dbReference type="PANTHER" id="PTHR43297">
    <property type="entry name" value="OLIGOPEPTIDE TRANSPORT ATP-BINDING PROTEIN APPD"/>
    <property type="match status" value="1"/>
</dbReference>
<dbReference type="InterPro" id="IPR003593">
    <property type="entry name" value="AAA+_ATPase"/>
</dbReference>
<evidence type="ECO:0000256" key="3">
    <source>
        <dbReference type="ARBA" id="ARBA00022448"/>
    </source>
</evidence>
<feature type="domain" description="ABC transporter" evidence="9">
    <location>
        <begin position="4"/>
        <end position="254"/>
    </location>
</feature>
<evidence type="ECO:0000256" key="1">
    <source>
        <dbReference type="ARBA" id="ARBA00004417"/>
    </source>
</evidence>
<organism evidence="10 11">
    <name type="scientific">Pleionea mediterranea</name>
    <dbReference type="NCBI Taxonomy" id="523701"/>
    <lineage>
        <taxon>Bacteria</taxon>
        <taxon>Pseudomonadati</taxon>
        <taxon>Pseudomonadota</taxon>
        <taxon>Gammaproteobacteria</taxon>
        <taxon>Oceanospirillales</taxon>
        <taxon>Pleioneaceae</taxon>
        <taxon>Pleionea</taxon>
    </lineage>
</organism>
<dbReference type="Pfam" id="PF00005">
    <property type="entry name" value="ABC_tran"/>
    <property type="match status" value="1"/>
</dbReference>
<dbReference type="GO" id="GO:0015833">
    <property type="term" value="P:peptide transport"/>
    <property type="evidence" value="ECO:0007669"/>
    <property type="project" value="InterPro"/>
</dbReference>
<evidence type="ECO:0000313" key="11">
    <source>
        <dbReference type="Proteomes" id="UP000245790"/>
    </source>
</evidence>
<keyword evidence="7 10" id="KW-0067">ATP-binding</keyword>
<evidence type="ECO:0000256" key="2">
    <source>
        <dbReference type="ARBA" id="ARBA00005417"/>
    </source>
</evidence>
<dbReference type="SUPFAM" id="SSF52540">
    <property type="entry name" value="P-loop containing nucleoside triphosphate hydrolases"/>
    <property type="match status" value="1"/>
</dbReference>
<dbReference type="GO" id="GO:0005524">
    <property type="term" value="F:ATP binding"/>
    <property type="evidence" value="ECO:0007669"/>
    <property type="project" value="UniProtKB-KW"/>
</dbReference>
<dbReference type="CDD" id="cd03257">
    <property type="entry name" value="ABC_NikE_OppD_transporters"/>
    <property type="match status" value="1"/>
</dbReference>
<dbReference type="AlphaFoldDB" id="A0A316G109"/>
<proteinExistence type="inferred from homology"/>
<protein>
    <submittedName>
        <fullName evidence="10">Dipeptide transport system ATP-binding protein</fullName>
    </submittedName>
</protein>
<keyword evidence="3" id="KW-0813">Transport</keyword>
<keyword evidence="6" id="KW-0547">Nucleotide-binding</keyword>
<dbReference type="InterPro" id="IPR050388">
    <property type="entry name" value="ABC_Ni/Peptide_Import"/>
</dbReference>
<dbReference type="Proteomes" id="UP000245790">
    <property type="component" value="Unassembled WGS sequence"/>
</dbReference>
<dbReference type="Pfam" id="PF08352">
    <property type="entry name" value="oligo_HPY"/>
    <property type="match status" value="1"/>
</dbReference>
<dbReference type="InterPro" id="IPR003439">
    <property type="entry name" value="ABC_transporter-like_ATP-bd"/>
</dbReference>
<comment type="caution">
    <text evidence="10">The sequence shown here is derived from an EMBL/GenBank/DDBJ whole genome shotgun (WGS) entry which is preliminary data.</text>
</comment>
<dbReference type="EMBL" id="QGGU01000001">
    <property type="protein sequence ID" value="PWK54488.1"/>
    <property type="molecule type" value="Genomic_DNA"/>
</dbReference>
<dbReference type="InterPro" id="IPR027417">
    <property type="entry name" value="P-loop_NTPase"/>
</dbReference>
<sequence length="333" mass="37252">MKLLHIENLSVEFPTHKGNVRVLDKISLRMNQGEVLGVVGESGSGKSMLALAIMGLLSPNAKLTADYLSLNGQDLMKLNLDQRRKYIAQNASIIFQEPQTSLNPCFNIGTQLIETIELHGIRRRKKQRQRALELLEAVGITEPELRLKQYPHQLSGGMNQRVMIAMAIAAEPDLLIADEPTTALDVTIQSQIIELLLELNRTRDMGLMLITHDFALLSESTQRVCVMYSGQIMENASTDNILSSPRHPYTKALLDSIPHIGERHHMGQRLYSLKGRIPAIDHLPVGCRLGPRCPRAAKECVKTPRLDMIKQHGLVRCHFPIPSSTQVEGERND</sequence>
<dbReference type="PROSITE" id="PS50893">
    <property type="entry name" value="ABC_TRANSPORTER_2"/>
    <property type="match status" value="1"/>
</dbReference>
<gene>
    <name evidence="10" type="ORF">C8D97_101342</name>
</gene>
<evidence type="ECO:0000256" key="6">
    <source>
        <dbReference type="ARBA" id="ARBA00022741"/>
    </source>
</evidence>
<keyword evidence="8" id="KW-0472">Membrane</keyword>
<dbReference type="GO" id="GO:0055085">
    <property type="term" value="P:transmembrane transport"/>
    <property type="evidence" value="ECO:0007669"/>
    <property type="project" value="UniProtKB-ARBA"/>
</dbReference>
<dbReference type="InterPro" id="IPR013563">
    <property type="entry name" value="Oligopep_ABC_C"/>
</dbReference>